<feature type="region of interest" description="Disordered" evidence="2">
    <location>
        <begin position="202"/>
        <end position="446"/>
    </location>
</feature>
<dbReference type="Ensembl" id="ENSPSNT00000013262.1">
    <property type="protein sequence ID" value="ENSPSNP00000011711.1"/>
    <property type="gene ID" value="ENSPSNG00000008664.1"/>
</dbReference>
<dbReference type="GeneTree" id="ENSGT00940000155124"/>
<evidence type="ECO:0000313" key="6">
    <source>
        <dbReference type="Proteomes" id="UP000694554"/>
    </source>
</evidence>
<feature type="compositionally biased region" description="Basic and acidic residues" evidence="2">
    <location>
        <begin position="287"/>
        <end position="296"/>
    </location>
</feature>
<dbReference type="PANTHER" id="PTHR46386">
    <property type="entry name" value="NUCLEAR BODY PROTEIN SP140"/>
    <property type="match status" value="1"/>
</dbReference>
<feature type="region of interest" description="Disordered" evidence="2">
    <location>
        <begin position="141"/>
        <end position="165"/>
    </location>
</feature>
<dbReference type="GO" id="GO:0000981">
    <property type="term" value="F:DNA-binding transcription factor activity, RNA polymerase II-specific"/>
    <property type="evidence" value="ECO:0007669"/>
    <property type="project" value="TreeGrafter"/>
</dbReference>
<dbReference type="InterPro" id="IPR010919">
    <property type="entry name" value="SAND-like_dom_sf"/>
</dbReference>
<organism evidence="5 6">
    <name type="scientific">Phocoena sinus</name>
    <name type="common">Vaquita</name>
    <dbReference type="NCBI Taxonomy" id="42100"/>
    <lineage>
        <taxon>Eukaryota</taxon>
        <taxon>Metazoa</taxon>
        <taxon>Chordata</taxon>
        <taxon>Craniata</taxon>
        <taxon>Vertebrata</taxon>
        <taxon>Euteleostomi</taxon>
        <taxon>Mammalia</taxon>
        <taxon>Eutheria</taxon>
        <taxon>Laurasiatheria</taxon>
        <taxon>Artiodactyla</taxon>
        <taxon>Whippomorpha</taxon>
        <taxon>Cetacea</taxon>
        <taxon>Odontoceti</taxon>
        <taxon>Phocoenidae</taxon>
        <taxon>Phocoena</taxon>
    </lineage>
</organism>
<feature type="compositionally biased region" description="Basic and acidic residues" evidence="2">
    <location>
        <begin position="345"/>
        <end position="358"/>
    </location>
</feature>
<dbReference type="Gene3D" id="3.10.390.10">
    <property type="entry name" value="SAND domain-like"/>
    <property type="match status" value="1"/>
</dbReference>
<keyword evidence="1" id="KW-0597">Phosphoprotein</keyword>
<dbReference type="Proteomes" id="UP000694554">
    <property type="component" value="Chromosome 7"/>
</dbReference>
<feature type="compositionally biased region" description="Basic and acidic residues" evidence="2">
    <location>
        <begin position="426"/>
        <end position="444"/>
    </location>
</feature>
<dbReference type="PANTHER" id="PTHR46386:SF7">
    <property type="entry name" value="SP110 NUCLEAR BODY PROTEIN"/>
    <property type="match status" value="1"/>
</dbReference>
<dbReference type="InterPro" id="IPR004865">
    <property type="entry name" value="HSR_dom"/>
</dbReference>
<feature type="domain" description="SAND" evidence="3">
    <location>
        <begin position="465"/>
        <end position="546"/>
    </location>
</feature>
<gene>
    <name evidence="5" type="primary">SP110</name>
</gene>
<evidence type="ECO:0000256" key="1">
    <source>
        <dbReference type="ARBA" id="ARBA00022553"/>
    </source>
</evidence>
<reference evidence="5" key="3">
    <citation type="submission" date="2025-09" db="UniProtKB">
        <authorList>
            <consortium name="Ensembl"/>
        </authorList>
    </citation>
    <scope>IDENTIFICATION</scope>
</reference>
<evidence type="ECO:0000259" key="3">
    <source>
        <dbReference type="PROSITE" id="PS50864"/>
    </source>
</evidence>
<evidence type="ECO:0000313" key="5">
    <source>
        <dbReference type="Ensembl" id="ENSPSNP00000011711.1"/>
    </source>
</evidence>
<dbReference type="InterPro" id="IPR043563">
    <property type="entry name" value="Sp110/Sp140/Sp140L-like"/>
</dbReference>
<keyword evidence="6" id="KW-1185">Reference proteome</keyword>
<reference evidence="5" key="2">
    <citation type="submission" date="2025-08" db="UniProtKB">
        <authorList>
            <consortium name="Ensembl"/>
        </authorList>
    </citation>
    <scope>IDENTIFICATION</scope>
</reference>
<name>A0A8C9BLN2_PHOSS</name>
<dbReference type="GO" id="GO:0005634">
    <property type="term" value="C:nucleus"/>
    <property type="evidence" value="ECO:0007669"/>
    <property type="project" value="InterPro"/>
</dbReference>
<evidence type="ECO:0000259" key="4">
    <source>
        <dbReference type="PROSITE" id="PS51414"/>
    </source>
</evidence>
<evidence type="ECO:0008006" key="7">
    <source>
        <dbReference type="Google" id="ProtNLM"/>
    </source>
</evidence>
<dbReference type="Pfam" id="PF03172">
    <property type="entry name" value="HSR"/>
    <property type="match status" value="1"/>
</dbReference>
<protein>
    <recommendedName>
        <fullName evidence="7">Sp110 nuclear body protein</fullName>
    </recommendedName>
</protein>
<feature type="compositionally biased region" description="Basic and acidic residues" evidence="2">
    <location>
        <begin position="406"/>
        <end position="415"/>
    </location>
</feature>
<reference evidence="5" key="1">
    <citation type="submission" date="2019-08" db="EMBL/GenBank/DDBJ databases">
        <title>Phocoena sinus (Vaquita) genome, mPhoSin1, primary haplotype.</title>
        <authorList>
            <person name="Morin P."/>
            <person name="Mountcastle J."/>
            <person name="Fungtammasan C."/>
            <person name="Rhie A."/>
            <person name="Rojas-Bracho L."/>
            <person name="Smith C.R."/>
            <person name="Taylor B.L."/>
            <person name="Gulland F.M.D."/>
            <person name="Musser W."/>
            <person name="Houck M."/>
            <person name="Haase B."/>
            <person name="Paez S."/>
            <person name="Howe K."/>
            <person name="Torrance J."/>
            <person name="Formenti G."/>
            <person name="Phillippy A."/>
            <person name="Ryder O."/>
            <person name="Jarvis E.D."/>
            <person name="Fedrigo O."/>
        </authorList>
    </citation>
    <scope>NUCLEOTIDE SEQUENCE [LARGE SCALE GENOMIC DNA]</scope>
</reference>
<feature type="domain" description="HSR" evidence="4">
    <location>
        <begin position="1"/>
        <end position="105"/>
    </location>
</feature>
<sequence length="560" mass="63336">MTRTLKEVLLQHFIHQKLEIAYAINKPFPFFEGLRDNFFITERLYQESLEAYRNMVPVSRVVYNILTQLENTFSLSFLETLFSRINLSEYPNLMTTLKSFKRVVTSNRGWGRITTIPLEAAANPAGRSSVWALLPLPTCQHPPSSRPPCSPSVSEPGAPAQPSAEILHEHPSPADLTVALPGIIQEGRLTPVSSDNLIPQIKDKEDTQEMSCAPSGPVPVIRDDASEHSDPKELQEAPRAPPSKKGKKRKRSIWLTPRKRHQKKSLPRGAALPGHGIQTTLHVAEQVTHREDDSTRNTKVMTRAKKRRTECAQTPAPEEVSDDTSEMDEGKRPQEPPSTPPRLTHGKDPMDKGSKLPLEESPGENRRKRKIHSWSSSKKRQKKSLPRGSASPGRRTQEMLQVVEQVAERKDDSTRRSKVMTRAQKARAERAPKPAPEEKERIKDVCSSATTSCHRNIPIKEKPEDETLDFHSPKLPVTCGEAKGILYKEKMKQGPSEKCIQNKKGLWFTPREFEIEGKRKQSKNWKRSVLCRGKTLEQLLEKGLLLCPPRKSLKREVNSR</sequence>
<feature type="compositionally biased region" description="Basic residues" evidence="2">
    <location>
        <begin position="242"/>
        <end position="266"/>
    </location>
</feature>
<dbReference type="PROSITE" id="PS51414">
    <property type="entry name" value="HSR"/>
    <property type="match status" value="1"/>
</dbReference>
<dbReference type="SMART" id="SM00258">
    <property type="entry name" value="SAND"/>
    <property type="match status" value="1"/>
</dbReference>
<dbReference type="AlphaFoldDB" id="A0A8C9BLN2"/>
<dbReference type="SUPFAM" id="SSF63763">
    <property type="entry name" value="SAND domain-like"/>
    <property type="match status" value="1"/>
</dbReference>
<dbReference type="GO" id="GO:0003677">
    <property type="term" value="F:DNA binding"/>
    <property type="evidence" value="ECO:0007669"/>
    <property type="project" value="InterPro"/>
</dbReference>
<dbReference type="PROSITE" id="PS50864">
    <property type="entry name" value="SAND"/>
    <property type="match status" value="1"/>
</dbReference>
<evidence type="ECO:0000256" key="2">
    <source>
        <dbReference type="SAM" id="MobiDB-lite"/>
    </source>
</evidence>
<proteinExistence type="predicted"/>
<dbReference type="Pfam" id="PF01342">
    <property type="entry name" value="SAND"/>
    <property type="match status" value="1"/>
</dbReference>
<feature type="compositionally biased region" description="Basic and acidic residues" evidence="2">
    <location>
        <begin position="221"/>
        <end position="236"/>
    </location>
</feature>
<dbReference type="InterPro" id="IPR000770">
    <property type="entry name" value="SAND_dom"/>
</dbReference>
<accession>A0A8C9BLN2</accession>
<feature type="compositionally biased region" description="Basic residues" evidence="2">
    <location>
        <begin position="366"/>
        <end position="385"/>
    </location>
</feature>